<evidence type="ECO:0000256" key="1">
    <source>
        <dbReference type="SAM" id="MobiDB-lite"/>
    </source>
</evidence>
<name>A0A8H7F820_AGABI</name>
<feature type="compositionally biased region" description="Polar residues" evidence="1">
    <location>
        <begin position="406"/>
        <end position="420"/>
    </location>
</feature>
<comment type="caution">
    <text evidence="2">The sequence shown here is derived from an EMBL/GenBank/DDBJ whole genome shotgun (WGS) entry which is preliminary data.</text>
</comment>
<protein>
    <recommendedName>
        <fullName evidence="4">RNA polymerase II elongation factor ELL N-terminal domain-containing protein</fullName>
    </recommendedName>
</protein>
<dbReference type="Proteomes" id="UP000629468">
    <property type="component" value="Unassembled WGS sequence"/>
</dbReference>
<organism evidence="2 3">
    <name type="scientific">Agaricus bisporus var. burnettii</name>
    <dbReference type="NCBI Taxonomy" id="192524"/>
    <lineage>
        <taxon>Eukaryota</taxon>
        <taxon>Fungi</taxon>
        <taxon>Dikarya</taxon>
        <taxon>Basidiomycota</taxon>
        <taxon>Agaricomycotina</taxon>
        <taxon>Agaricomycetes</taxon>
        <taxon>Agaricomycetidae</taxon>
        <taxon>Agaricales</taxon>
        <taxon>Agaricineae</taxon>
        <taxon>Agaricaceae</taxon>
        <taxon>Agaricus</taxon>
    </lineage>
</organism>
<gene>
    <name evidence="2" type="ORF">Agabi119p4_1892</name>
</gene>
<evidence type="ECO:0000313" key="2">
    <source>
        <dbReference type="EMBL" id="KAF7782516.1"/>
    </source>
</evidence>
<dbReference type="InterPro" id="IPR042065">
    <property type="entry name" value="E3_ELL-like"/>
</dbReference>
<accession>A0A8H7F820</accession>
<feature type="compositionally biased region" description="Basic and acidic residues" evidence="1">
    <location>
        <begin position="464"/>
        <end position="566"/>
    </location>
</feature>
<dbReference type="EMBL" id="JABXXO010000003">
    <property type="protein sequence ID" value="KAF7782516.1"/>
    <property type="molecule type" value="Genomic_DNA"/>
</dbReference>
<feature type="compositionally biased region" description="Low complexity" evidence="1">
    <location>
        <begin position="672"/>
        <end position="695"/>
    </location>
</feature>
<feature type="region of interest" description="Disordered" evidence="1">
    <location>
        <begin position="134"/>
        <end position="192"/>
    </location>
</feature>
<feature type="region of interest" description="Disordered" evidence="1">
    <location>
        <begin position="301"/>
        <end position="746"/>
    </location>
</feature>
<feature type="region of interest" description="Disordered" evidence="1">
    <location>
        <begin position="1"/>
        <end position="23"/>
    </location>
</feature>
<feature type="compositionally biased region" description="Basic and acidic residues" evidence="1">
    <location>
        <begin position="598"/>
        <end position="626"/>
    </location>
</feature>
<evidence type="ECO:0000313" key="3">
    <source>
        <dbReference type="Proteomes" id="UP000629468"/>
    </source>
</evidence>
<evidence type="ECO:0008006" key="4">
    <source>
        <dbReference type="Google" id="ProtNLM"/>
    </source>
</evidence>
<feature type="compositionally biased region" description="Low complexity" evidence="1">
    <location>
        <begin position="728"/>
        <end position="739"/>
    </location>
</feature>
<sequence>MPLPTDTTLGLMGFSRPGETSQSRPKQAMLIRMSDKTLDLLESSPQLHFDFSESPGITIGDTFFPVNPVAETTPHEIYLRTSSQAKPNAPLKLYANVTGRFVVERQLDDRISDKVRNSNLDAQNQRAGRTTIFVKTPTDLPPPNGKKKEGANSTMFRKRLRPADQPRRSLTTTNNVTSVNTTPATQPPQRSKEALQALRNRMIPCICTSERTSEQIVKLVGGNNCSTSARQDILRLLDEIAELKPLPTNSKSPKTYRLKTESWLEVRPYEIPGLSETERISLARSAKYALRDLKIPESDPAWSHVQFRNPNGTSSSSTSRKQPPNAASSSKSGQLPEPKRGITSGAAKDKKPKVKDSGEIMMKNESREASNAKIPANHSTRDDDDGRSSPFKPPAPRRPGSGFQKAKQSTPTPSLESANGRSPIINGKAVQVEPSNGTQKKSSGSTQTAERRSAGMPSHKITKLRREDVVVSDSERSDVGREREKAIKAKDRAREDRERERRELINERERERERDKRDLERLRENERAKRREADMDSDRERINKRARQTERLQEREEGEHSDDSYRQQKRKKPRREDDDIEASRAPVKKRKVGSPFLREGKAEEPNLSKKLDVELIERHKNIKKESSPLPSIPKMKKADSPLVPPAKLKKEPSPLTSLPKIKKDPAPAFKIASPVTKASPAASTSSSQPVSSKQKASTKRRRGSDIYTSSEDEGEIRQGAKREPVPHPTTNNNTVTLTNKPPPAHDRAALRNHYDSSYLPYLDKFQILMSQKSKLRNLLKKVEKNGSDSVTESEGDGELLEPEEMRKLALEYQDQHGDLENIQRIISKRDDRSEL</sequence>
<feature type="compositionally biased region" description="Polar residues" evidence="1">
    <location>
        <begin position="433"/>
        <end position="448"/>
    </location>
</feature>
<reference evidence="2 3" key="1">
    <citation type="journal article" name="Sci. Rep.">
        <title>Telomere-to-telomere assembled and centromere annotated genomes of the two main subspecies of the button mushroom Agaricus bisporus reveal especially polymorphic chromosome ends.</title>
        <authorList>
            <person name="Sonnenberg A.S.M."/>
            <person name="Sedaghat-Telgerd N."/>
            <person name="Lavrijssen B."/>
            <person name="Ohm R.A."/>
            <person name="Hendrickx P.M."/>
            <person name="Scholtmeijer K."/>
            <person name="Baars J.J.P."/>
            <person name="van Peer A."/>
        </authorList>
    </citation>
    <scope>NUCLEOTIDE SEQUENCE [LARGE SCALE GENOMIC DNA]</scope>
    <source>
        <strain evidence="2 3">H119_p4</strain>
    </source>
</reference>
<feature type="compositionally biased region" description="Basic and acidic residues" evidence="1">
    <location>
        <begin position="354"/>
        <end position="370"/>
    </location>
</feature>
<proteinExistence type="predicted"/>
<feature type="compositionally biased region" description="Basic and acidic residues" evidence="1">
    <location>
        <begin position="715"/>
        <end position="725"/>
    </location>
</feature>
<feature type="compositionally biased region" description="Low complexity" evidence="1">
    <location>
        <begin position="171"/>
        <end position="182"/>
    </location>
</feature>
<dbReference type="Gene3D" id="1.10.10.2670">
    <property type="entry name" value="E3 ubiquitin-protein ligase"/>
    <property type="match status" value="1"/>
</dbReference>
<dbReference type="AlphaFoldDB" id="A0A8H7F820"/>
<feature type="compositionally biased region" description="Polar residues" evidence="1">
    <location>
        <begin position="306"/>
        <end position="333"/>
    </location>
</feature>